<proteinExistence type="predicted"/>
<accession>A0ABP6V999</accession>
<feature type="compositionally biased region" description="Basic and acidic residues" evidence="2">
    <location>
        <begin position="204"/>
        <end position="216"/>
    </location>
</feature>
<dbReference type="EMBL" id="BAABDQ010000001">
    <property type="protein sequence ID" value="GAA3531358.1"/>
    <property type="molecule type" value="Genomic_DNA"/>
</dbReference>
<gene>
    <name evidence="3" type="ORF">GCM10022419_008090</name>
</gene>
<keyword evidence="1" id="KW-0175">Coiled coil</keyword>
<feature type="coiled-coil region" evidence="1">
    <location>
        <begin position="42"/>
        <end position="69"/>
    </location>
</feature>
<evidence type="ECO:0000313" key="3">
    <source>
        <dbReference type="EMBL" id="GAA3531358.1"/>
    </source>
</evidence>
<evidence type="ECO:0000313" key="4">
    <source>
        <dbReference type="Proteomes" id="UP001500630"/>
    </source>
</evidence>
<sequence length="225" mass="24541">MTEPAPLGPTRDDPAVQAAAATQDPYVARLDAIRNDPALSELAKAEQVAEAYDQQMKALTEHATDLHNRRIARLEHLQGSVPTGPGIPTDASQADKAVLSASFRAALDQARAADFDQRRAILADALKFGDDTTLRALLTAAHENSDTKLVDVWADATGNTPVIAEIRDLHTQMHGIHAGSSWQSKAFNAPKRPGEIPNIPILRQRAEQQQRDDARARQYSGINRY</sequence>
<evidence type="ECO:0000256" key="2">
    <source>
        <dbReference type="SAM" id="MobiDB-lite"/>
    </source>
</evidence>
<keyword evidence="4" id="KW-1185">Reference proteome</keyword>
<evidence type="ECO:0000256" key="1">
    <source>
        <dbReference type="SAM" id="Coils"/>
    </source>
</evidence>
<feature type="region of interest" description="Disordered" evidence="2">
    <location>
        <begin position="203"/>
        <end position="225"/>
    </location>
</feature>
<dbReference type="RefSeq" id="WP_345558712.1">
    <property type="nucleotide sequence ID" value="NZ_BAABDQ010000001.1"/>
</dbReference>
<dbReference type="Proteomes" id="UP001500630">
    <property type="component" value="Unassembled WGS sequence"/>
</dbReference>
<protein>
    <submittedName>
        <fullName evidence="3">Uncharacterized protein</fullName>
    </submittedName>
</protein>
<organism evidence="3 4">
    <name type="scientific">Nonomuraea rosea</name>
    <dbReference type="NCBI Taxonomy" id="638574"/>
    <lineage>
        <taxon>Bacteria</taxon>
        <taxon>Bacillati</taxon>
        <taxon>Actinomycetota</taxon>
        <taxon>Actinomycetes</taxon>
        <taxon>Streptosporangiales</taxon>
        <taxon>Streptosporangiaceae</taxon>
        <taxon>Nonomuraea</taxon>
    </lineage>
</organism>
<name>A0ABP6V999_9ACTN</name>
<reference evidence="4" key="1">
    <citation type="journal article" date="2019" name="Int. J. Syst. Evol. Microbiol.">
        <title>The Global Catalogue of Microorganisms (GCM) 10K type strain sequencing project: providing services to taxonomists for standard genome sequencing and annotation.</title>
        <authorList>
            <consortium name="The Broad Institute Genomics Platform"/>
            <consortium name="The Broad Institute Genome Sequencing Center for Infectious Disease"/>
            <person name="Wu L."/>
            <person name="Ma J."/>
        </authorList>
    </citation>
    <scope>NUCLEOTIDE SEQUENCE [LARGE SCALE GENOMIC DNA]</scope>
    <source>
        <strain evidence="4">JCM 17326</strain>
    </source>
</reference>
<comment type="caution">
    <text evidence="3">The sequence shown here is derived from an EMBL/GenBank/DDBJ whole genome shotgun (WGS) entry which is preliminary data.</text>
</comment>